<feature type="active site" description="Proton donor" evidence="5">
    <location>
        <position position="201"/>
    </location>
</feature>
<feature type="binding site" evidence="5">
    <location>
        <position position="279"/>
    </location>
    <ligand>
        <name>Zn(2+)</name>
        <dbReference type="ChEBI" id="CHEBI:29105"/>
        <note>catalytic</note>
    </ligand>
</feature>
<reference evidence="7 8" key="1">
    <citation type="submission" date="2018-09" db="EMBL/GenBank/DDBJ databases">
        <authorList>
            <person name="Wang Z."/>
        </authorList>
    </citation>
    <scope>NUCLEOTIDE SEQUENCE [LARGE SCALE GENOMIC DNA]</scope>
    <source>
        <strain evidence="7 8">ALS 81</strain>
    </source>
</reference>
<dbReference type="GO" id="GO:0043103">
    <property type="term" value="P:hypoxanthine salvage"/>
    <property type="evidence" value="ECO:0007669"/>
    <property type="project" value="UniProtKB-UniRule"/>
</dbReference>
<evidence type="ECO:0000256" key="4">
    <source>
        <dbReference type="ARBA" id="ARBA00023080"/>
    </source>
</evidence>
<dbReference type="GO" id="GO:0008270">
    <property type="term" value="F:zinc ion binding"/>
    <property type="evidence" value="ECO:0007669"/>
    <property type="project" value="UniProtKB-UniRule"/>
</dbReference>
<keyword evidence="4 5" id="KW-0546">Nucleotide metabolism</keyword>
<keyword evidence="3 5" id="KW-0862">Zinc</keyword>
<dbReference type="EMBL" id="RAQO01000004">
    <property type="protein sequence ID" value="RKF19703.1"/>
    <property type="molecule type" value="Genomic_DNA"/>
</dbReference>
<keyword evidence="8" id="KW-1185">Reference proteome</keyword>
<evidence type="ECO:0000259" key="6">
    <source>
        <dbReference type="Pfam" id="PF00962"/>
    </source>
</evidence>
<evidence type="ECO:0000313" key="8">
    <source>
        <dbReference type="Proteomes" id="UP000286482"/>
    </source>
</evidence>
<dbReference type="RefSeq" id="WP_120353708.1">
    <property type="nucleotide sequence ID" value="NZ_RAQO01000004.1"/>
</dbReference>
<dbReference type="NCBIfam" id="NF006850">
    <property type="entry name" value="PRK09358.1-6"/>
    <property type="match status" value="1"/>
</dbReference>
<accession>A0A420EGA8</accession>
<keyword evidence="2 5" id="KW-0378">Hydrolase</keyword>
<feature type="binding site" evidence="5">
    <location>
        <position position="20"/>
    </location>
    <ligand>
        <name>Zn(2+)</name>
        <dbReference type="ChEBI" id="CHEBI:29105"/>
        <note>catalytic</note>
    </ligand>
</feature>
<gene>
    <name evidence="7" type="ORF">DBZ36_04370</name>
</gene>
<name>A0A420EGA8_9ALTE</name>
<dbReference type="NCBIfam" id="TIGR01430">
    <property type="entry name" value="aden_deam"/>
    <property type="match status" value="1"/>
</dbReference>
<dbReference type="PANTHER" id="PTHR43114">
    <property type="entry name" value="ADENINE DEAMINASE"/>
    <property type="match status" value="1"/>
</dbReference>
<dbReference type="EC" id="3.5.4.2" evidence="5"/>
<dbReference type="GO" id="GO:0005829">
    <property type="term" value="C:cytosol"/>
    <property type="evidence" value="ECO:0007669"/>
    <property type="project" value="TreeGrafter"/>
</dbReference>
<feature type="site" description="Important for catalytic activity" evidence="5">
    <location>
        <position position="222"/>
    </location>
</feature>
<feature type="domain" description="Adenosine deaminase" evidence="6">
    <location>
        <begin position="13"/>
        <end position="332"/>
    </location>
</feature>
<protein>
    <recommendedName>
        <fullName evidence="5">Adenine deaminase</fullName>
        <shortName evidence="5">ADE</shortName>
        <ecNumber evidence="5">3.5.4.2</ecNumber>
    </recommendedName>
    <alternativeName>
        <fullName evidence="5">Adenine aminohydrolase</fullName>
        <shortName evidence="5">AAH</shortName>
    </alternativeName>
</protein>
<dbReference type="InterPro" id="IPR001365">
    <property type="entry name" value="A_deaminase_dom"/>
</dbReference>
<evidence type="ECO:0000256" key="5">
    <source>
        <dbReference type="HAMAP-Rule" id="MF_01962"/>
    </source>
</evidence>
<dbReference type="GO" id="GO:0000034">
    <property type="term" value="F:adenine deaminase activity"/>
    <property type="evidence" value="ECO:0007669"/>
    <property type="project" value="UniProtKB-UniRule"/>
</dbReference>
<feature type="binding site" evidence="5">
    <location>
        <position position="198"/>
    </location>
    <ligand>
        <name>Zn(2+)</name>
        <dbReference type="ChEBI" id="CHEBI:29105"/>
        <note>catalytic</note>
    </ligand>
</feature>
<dbReference type="OrthoDB" id="105475at2"/>
<comment type="caution">
    <text evidence="7">The sequence shown here is derived from an EMBL/GenBank/DDBJ whole genome shotgun (WGS) entry which is preliminary data.</text>
</comment>
<dbReference type="AlphaFoldDB" id="A0A420EGA8"/>
<comment type="cofactor">
    <cofactor evidence="5">
        <name>Zn(2+)</name>
        <dbReference type="ChEBI" id="CHEBI:29105"/>
    </cofactor>
    <text evidence="5">Binds 1 zinc ion per subunit.</text>
</comment>
<evidence type="ECO:0000256" key="2">
    <source>
        <dbReference type="ARBA" id="ARBA00022801"/>
    </source>
</evidence>
<dbReference type="Gene3D" id="3.20.20.140">
    <property type="entry name" value="Metal-dependent hydrolases"/>
    <property type="match status" value="1"/>
</dbReference>
<dbReference type="SUPFAM" id="SSF51556">
    <property type="entry name" value="Metallo-dependent hydrolases"/>
    <property type="match status" value="1"/>
</dbReference>
<dbReference type="Proteomes" id="UP000286482">
    <property type="component" value="Unassembled WGS sequence"/>
</dbReference>
<comment type="catalytic activity">
    <reaction evidence="5">
        <text>adenine + H2O + H(+) = hypoxanthine + NH4(+)</text>
        <dbReference type="Rhea" id="RHEA:23688"/>
        <dbReference type="ChEBI" id="CHEBI:15377"/>
        <dbReference type="ChEBI" id="CHEBI:15378"/>
        <dbReference type="ChEBI" id="CHEBI:16708"/>
        <dbReference type="ChEBI" id="CHEBI:17368"/>
        <dbReference type="ChEBI" id="CHEBI:28938"/>
        <dbReference type="EC" id="3.5.4.2"/>
    </reaction>
</comment>
<dbReference type="GO" id="GO:0006146">
    <property type="term" value="P:adenine catabolic process"/>
    <property type="evidence" value="ECO:0007669"/>
    <property type="project" value="UniProtKB-UniRule"/>
</dbReference>
<proteinExistence type="inferred from homology"/>
<dbReference type="CDD" id="cd01320">
    <property type="entry name" value="ADA"/>
    <property type="match status" value="1"/>
</dbReference>
<keyword evidence="1 5" id="KW-0479">Metal-binding</keyword>
<feature type="binding site" evidence="5">
    <location>
        <position position="280"/>
    </location>
    <ligand>
        <name>substrate</name>
    </ligand>
</feature>
<evidence type="ECO:0000256" key="3">
    <source>
        <dbReference type="ARBA" id="ARBA00022833"/>
    </source>
</evidence>
<dbReference type="FunFam" id="3.20.20.140:FF:000039">
    <property type="entry name" value="Adenine deaminase"/>
    <property type="match status" value="1"/>
</dbReference>
<evidence type="ECO:0000313" key="7">
    <source>
        <dbReference type="EMBL" id="RKF19703.1"/>
    </source>
</evidence>
<evidence type="ECO:0000256" key="1">
    <source>
        <dbReference type="ARBA" id="ARBA00022723"/>
    </source>
</evidence>
<dbReference type="GO" id="GO:0009117">
    <property type="term" value="P:nucleotide metabolic process"/>
    <property type="evidence" value="ECO:0007669"/>
    <property type="project" value="UniProtKB-KW"/>
</dbReference>
<comment type="similarity">
    <text evidence="5">Belongs to the metallo-dependent hydrolases superfamily. Adenosine and AMP deaminases family. Adenine deaminase type 2 subfamily.</text>
</comment>
<dbReference type="InterPro" id="IPR032466">
    <property type="entry name" value="Metal_Hydrolase"/>
</dbReference>
<dbReference type="InterPro" id="IPR006330">
    <property type="entry name" value="Ado/ade_deaminase"/>
</dbReference>
<dbReference type="PANTHER" id="PTHR43114:SF6">
    <property type="entry name" value="ADENINE DEAMINASE"/>
    <property type="match status" value="1"/>
</dbReference>
<organism evidence="7 8">
    <name type="scientific">Alginatibacterium sediminis</name>
    <dbReference type="NCBI Taxonomy" id="2164068"/>
    <lineage>
        <taxon>Bacteria</taxon>
        <taxon>Pseudomonadati</taxon>
        <taxon>Pseudomonadota</taxon>
        <taxon>Gammaproteobacteria</taxon>
        <taxon>Alteromonadales</taxon>
        <taxon>Alteromonadaceae</taxon>
        <taxon>Alginatibacterium</taxon>
    </lineage>
</organism>
<dbReference type="Pfam" id="PF00962">
    <property type="entry name" value="A_deaminase"/>
    <property type="match status" value="1"/>
</dbReference>
<feature type="binding site" evidence="5">
    <location>
        <position position="18"/>
    </location>
    <ligand>
        <name>Zn(2+)</name>
        <dbReference type="ChEBI" id="CHEBI:29105"/>
        <note>catalytic</note>
    </ligand>
</feature>
<sequence>MMKLSKAVIDSAPKVELHMHLEGSLEPKLLFALAQRNNVDCGYESLEALQKAYNFSNLQSFLDVYYAGANVLLHEQDFYDLTWAYVLKCHAQNVRHIEPFFDPQTHLERGVSFETIINGIDRALIDAQSQFGMSSMLIMCFLRHLDQESAFTTLELAKSHLSKISGVGLDSSELGNPPEKFSEVFEKSRELGLKLVAHAGEEGPASYIWSAINDLQVQRIDHGVRAIEDEQLMRHLAQIRMPLTVCPLSNTKLKVFEHMSQHNIFQLLDKGLCVTVNSDDPAYFGGYMNENFHALYQDLAMSASQFKQLLSNSVEASFASQARKLQLQTEIESALVDA</sequence>
<dbReference type="InterPro" id="IPR028892">
    <property type="entry name" value="ADE"/>
</dbReference>
<dbReference type="HAMAP" id="MF_01962">
    <property type="entry name" value="Adenine_deaminase"/>
    <property type="match status" value="1"/>
</dbReference>
<comment type="function">
    <text evidence="5">Catalyzes the hydrolytic deamination of adenine to hypoxanthine. Plays an important role in the purine salvage pathway and in nitrogen catabolism.</text>
</comment>